<accession>A0A2S4HGS1</accession>
<evidence type="ECO:0000256" key="3">
    <source>
        <dbReference type="ARBA" id="ARBA00022630"/>
    </source>
</evidence>
<dbReference type="Gene3D" id="1.10.540.10">
    <property type="entry name" value="Acyl-CoA dehydrogenase/oxidase, N-terminal domain"/>
    <property type="match status" value="1"/>
</dbReference>
<dbReference type="Gene3D" id="1.20.140.10">
    <property type="entry name" value="Butyryl-CoA Dehydrogenase, subunit A, domain 3"/>
    <property type="match status" value="1"/>
</dbReference>
<dbReference type="RefSeq" id="WP_103684130.1">
    <property type="nucleotide sequence ID" value="NZ_PQGG01000019.1"/>
</dbReference>
<keyword evidence="3 6" id="KW-0285">Flavoprotein</keyword>
<dbReference type="Pfam" id="PF02770">
    <property type="entry name" value="Acyl-CoA_dh_M"/>
    <property type="match status" value="1"/>
</dbReference>
<dbReference type="PANTHER" id="PTHR43884">
    <property type="entry name" value="ACYL-COA DEHYDROGENASE"/>
    <property type="match status" value="1"/>
</dbReference>
<dbReference type="Proteomes" id="UP000274695">
    <property type="component" value="Unassembled WGS sequence"/>
</dbReference>
<dbReference type="InterPro" id="IPR006091">
    <property type="entry name" value="Acyl-CoA_Oxase/DH_mid-dom"/>
</dbReference>
<dbReference type="SUPFAM" id="SSF56645">
    <property type="entry name" value="Acyl-CoA dehydrogenase NM domain-like"/>
    <property type="match status" value="1"/>
</dbReference>
<dbReference type="InterPro" id="IPR036250">
    <property type="entry name" value="AcylCo_DH-like_C"/>
</dbReference>
<feature type="domain" description="Acyl-CoA dehydrogenase/oxidase C-terminal" evidence="7">
    <location>
        <begin position="229"/>
        <end position="377"/>
    </location>
</feature>
<comment type="similarity">
    <text evidence="2 6">Belongs to the acyl-CoA dehydrogenase family.</text>
</comment>
<dbReference type="EMBL" id="RHGB01000024">
    <property type="protein sequence ID" value="RNL58946.1"/>
    <property type="molecule type" value="Genomic_DNA"/>
</dbReference>
<dbReference type="SUPFAM" id="SSF47203">
    <property type="entry name" value="Acyl-CoA dehydrogenase C-terminal domain-like"/>
    <property type="match status" value="1"/>
</dbReference>
<dbReference type="Proteomes" id="UP000237222">
    <property type="component" value="Unassembled WGS sequence"/>
</dbReference>
<evidence type="ECO:0000313" key="13">
    <source>
        <dbReference type="Proteomes" id="UP000274695"/>
    </source>
</evidence>
<dbReference type="PANTHER" id="PTHR43884:SF12">
    <property type="entry name" value="ISOVALERYL-COA DEHYDROGENASE, MITOCHONDRIAL-RELATED"/>
    <property type="match status" value="1"/>
</dbReference>
<dbReference type="GO" id="GO:0003995">
    <property type="term" value="F:acyl-CoA dehydrogenase activity"/>
    <property type="evidence" value="ECO:0007669"/>
    <property type="project" value="InterPro"/>
</dbReference>
<dbReference type="Pfam" id="PF02771">
    <property type="entry name" value="Acyl-CoA_dh_N"/>
    <property type="match status" value="1"/>
</dbReference>
<organism evidence="10 12">
    <name type="scientific">Zhongshania marina</name>
    <dbReference type="NCBI Taxonomy" id="2304603"/>
    <lineage>
        <taxon>Bacteria</taxon>
        <taxon>Pseudomonadati</taxon>
        <taxon>Pseudomonadota</taxon>
        <taxon>Gammaproteobacteria</taxon>
        <taxon>Cellvibrionales</taxon>
        <taxon>Spongiibacteraceae</taxon>
        <taxon>Zhongshania</taxon>
    </lineage>
</organism>
<dbReference type="InterPro" id="IPR006089">
    <property type="entry name" value="Acyl-CoA_DH_CS"/>
</dbReference>
<dbReference type="FunFam" id="2.40.110.10:FF:000002">
    <property type="entry name" value="Acyl-CoA dehydrogenase fadE12"/>
    <property type="match status" value="1"/>
</dbReference>
<dbReference type="PROSITE" id="PS00072">
    <property type="entry name" value="ACYL_COA_DH_1"/>
    <property type="match status" value="1"/>
</dbReference>
<comment type="cofactor">
    <cofactor evidence="1 6">
        <name>FAD</name>
        <dbReference type="ChEBI" id="CHEBI:57692"/>
    </cofactor>
</comment>
<evidence type="ECO:0000256" key="5">
    <source>
        <dbReference type="ARBA" id="ARBA00023002"/>
    </source>
</evidence>
<dbReference type="OrthoDB" id="6138585at2"/>
<keyword evidence="13" id="KW-1185">Reference proteome</keyword>
<proteinExistence type="inferred from homology"/>
<dbReference type="GO" id="GO:0050660">
    <property type="term" value="F:flavin adenine dinucleotide binding"/>
    <property type="evidence" value="ECO:0007669"/>
    <property type="project" value="InterPro"/>
</dbReference>
<dbReference type="InterPro" id="IPR009100">
    <property type="entry name" value="AcylCoA_DH/oxidase_NM_dom_sf"/>
</dbReference>
<evidence type="ECO:0000313" key="12">
    <source>
        <dbReference type="Proteomes" id="UP000237222"/>
    </source>
</evidence>
<evidence type="ECO:0000256" key="1">
    <source>
        <dbReference type="ARBA" id="ARBA00001974"/>
    </source>
</evidence>
<feature type="domain" description="Acyl-CoA dehydrogenase/oxidase N-terminal" evidence="9">
    <location>
        <begin position="7"/>
        <end position="119"/>
    </location>
</feature>
<dbReference type="Pfam" id="PF00441">
    <property type="entry name" value="Acyl-CoA_dh_1"/>
    <property type="match status" value="1"/>
</dbReference>
<dbReference type="Gene3D" id="2.40.110.10">
    <property type="entry name" value="Butyryl-CoA Dehydrogenase, subunit A, domain 2"/>
    <property type="match status" value="1"/>
</dbReference>
<dbReference type="InterPro" id="IPR037069">
    <property type="entry name" value="AcylCoA_DH/ox_N_sf"/>
</dbReference>
<reference evidence="10" key="1">
    <citation type="submission" date="2018-01" db="EMBL/GenBank/DDBJ databases">
        <authorList>
            <person name="Yu X.-D."/>
        </authorList>
    </citation>
    <scope>NUCLEOTIDE SEQUENCE</scope>
    <source>
        <strain evidence="10">ZX-21</strain>
    </source>
</reference>
<dbReference type="AlphaFoldDB" id="A0A2S4HGS1"/>
<keyword evidence="4 6" id="KW-0274">FAD</keyword>
<dbReference type="InterPro" id="IPR046373">
    <property type="entry name" value="Acyl-CoA_Oxase/DH_mid-dom_sf"/>
</dbReference>
<keyword evidence="5 6" id="KW-0560">Oxidoreductase</keyword>
<dbReference type="InterPro" id="IPR013786">
    <property type="entry name" value="AcylCoA_DH/ox_N"/>
</dbReference>
<evidence type="ECO:0000259" key="7">
    <source>
        <dbReference type="Pfam" id="PF00441"/>
    </source>
</evidence>
<evidence type="ECO:0000256" key="6">
    <source>
        <dbReference type="RuleBase" id="RU362125"/>
    </source>
</evidence>
<dbReference type="InterPro" id="IPR009075">
    <property type="entry name" value="AcylCo_DH/oxidase_C"/>
</dbReference>
<dbReference type="FunFam" id="1.20.140.10:FF:000001">
    <property type="entry name" value="Acyl-CoA dehydrogenase"/>
    <property type="match status" value="1"/>
</dbReference>
<evidence type="ECO:0000259" key="8">
    <source>
        <dbReference type="Pfam" id="PF02770"/>
    </source>
</evidence>
<evidence type="ECO:0000313" key="11">
    <source>
        <dbReference type="EMBL" id="RNL58946.1"/>
    </source>
</evidence>
<evidence type="ECO:0000313" key="10">
    <source>
        <dbReference type="EMBL" id="POP53188.1"/>
    </source>
</evidence>
<feature type="domain" description="Acyl-CoA oxidase/dehydrogenase middle" evidence="8">
    <location>
        <begin position="123"/>
        <end position="217"/>
    </location>
</feature>
<gene>
    <name evidence="10" type="ORF">C0068_08875</name>
    <name evidence="11" type="ORF">D0911_16980</name>
</gene>
<reference evidence="11 13" key="2">
    <citation type="submission" date="2018-10" db="EMBL/GenBank/DDBJ databases">
        <title>Draft genome sequence of Zhongshania sp. DSW25-10.</title>
        <authorList>
            <person name="Oh J."/>
        </authorList>
    </citation>
    <scope>NUCLEOTIDE SEQUENCE [LARGE SCALE GENOMIC DNA]</scope>
    <source>
        <strain evidence="11 13">DSW25-10</strain>
    </source>
</reference>
<protein>
    <submittedName>
        <fullName evidence="10">Acyl-CoA dehydrogenase</fullName>
    </submittedName>
</protein>
<comment type="caution">
    <text evidence="10">The sequence shown here is derived from an EMBL/GenBank/DDBJ whole genome shotgun (WGS) entry which is preliminary data.</text>
</comment>
<dbReference type="EMBL" id="PQGG01000019">
    <property type="protein sequence ID" value="POP53188.1"/>
    <property type="molecule type" value="Genomic_DNA"/>
</dbReference>
<sequence length="381" mass="42976">MLRECFTEDQQQFRDAYRRFLEQEVVPHREEWRKAGIVPRDIFLKMGEQGYLLTWASEELGGLDLEDFRYQQIMIEEDGRYGEVGLFHTLHSRLVAPYLKHFGNAEQQQRFIPKCVSGECILAIAMTEPDAGSDLAGMKSRAEDKGDHWVLNGSKVYISNGILANAVIVAAKSNPEKPREMTLFIVEEGMEGFERGRNLDKLGLKAQDTAELFFNDVKIPKANVLGEVGRGMHHLMQGLAEERLITACISLAAAQCAFDLTKEFVEDRKAFGKALSEQQNTRFKMANMRTEIDVAQAFIDQCVAQHNQGKLTATSASQAKLYCSELEGRMVDEGVQLHGGAGYMQEYEICNLYANARISRILAGTSEIMKEIIARSIFEKR</sequence>
<name>A0A2S4HGS1_9GAMM</name>
<evidence type="ECO:0000256" key="2">
    <source>
        <dbReference type="ARBA" id="ARBA00009347"/>
    </source>
</evidence>
<evidence type="ECO:0000259" key="9">
    <source>
        <dbReference type="Pfam" id="PF02771"/>
    </source>
</evidence>
<evidence type="ECO:0000256" key="4">
    <source>
        <dbReference type="ARBA" id="ARBA00022827"/>
    </source>
</evidence>